<name>A0A1D2JH61_PARBR</name>
<comment type="caution">
    <text evidence="1">The sequence shown here is derived from an EMBL/GenBank/DDBJ whole genome shotgun (WGS) entry which is preliminary data.</text>
</comment>
<evidence type="ECO:0000313" key="1">
    <source>
        <dbReference type="EMBL" id="ODH35052.1"/>
    </source>
</evidence>
<sequence>MVPKFVGMRLATDEDGTDMIVMHSQLIARQPIVSTTSQRGLIESVAAWLRGCVAGPMTNILQEQLLDGAREFKGVNRHTTFEPVEKLDISASHDLSRFSLWVEASTTEPPIVMWRMLCILFDASQVENSCNYLDKGLRPESQIGYVLIKYSAAAASRSPSFAEIPGAQVVCALSGRSLNSAPDVRGCAADSGAMGDNAI</sequence>
<dbReference type="VEuPathDB" id="FungiDB:PADG_11607"/>
<dbReference type="AlphaFoldDB" id="A0A1D2JH61"/>
<gene>
    <name evidence="1" type="ORF">ACO22_03004</name>
</gene>
<accession>A0A1D2JH61</accession>
<organism evidence="1 2">
    <name type="scientific">Paracoccidioides brasiliensis</name>
    <dbReference type="NCBI Taxonomy" id="121759"/>
    <lineage>
        <taxon>Eukaryota</taxon>
        <taxon>Fungi</taxon>
        <taxon>Dikarya</taxon>
        <taxon>Ascomycota</taxon>
        <taxon>Pezizomycotina</taxon>
        <taxon>Eurotiomycetes</taxon>
        <taxon>Eurotiomycetidae</taxon>
        <taxon>Onygenales</taxon>
        <taxon>Ajellomycetaceae</taxon>
        <taxon>Paracoccidioides</taxon>
    </lineage>
</organism>
<evidence type="ECO:0000313" key="2">
    <source>
        <dbReference type="Proteomes" id="UP000242814"/>
    </source>
</evidence>
<reference evidence="1 2" key="1">
    <citation type="submission" date="2016-06" db="EMBL/GenBank/DDBJ databases">
        <authorList>
            <person name="Kjaerup R.B."/>
            <person name="Dalgaard T.S."/>
            <person name="Juul-Madsen H.R."/>
        </authorList>
    </citation>
    <scope>NUCLEOTIDE SEQUENCE [LARGE SCALE GENOMIC DNA]</scope>
    <source>
        <strain evidence="1 2">Pb300</strain>
    </source>
</reference>
<dbReference type="EMBL" id="LZYO01000098">
    <property type="protein sequence ID" value="ODH35052.1"/>
    <property type="molecule type" value="Genomic_DNA"/>
</dbReference>
<dbReference type="Proteomes" id="UP000242814">
    <property type="component" value="Unassembled WGS sequence"/>
</dbReference>
<proteinExistence type="predicted"/>
<protein>
    <submittedName>
        <fullName evidence="1">Uncharacterized protein</fullName>
    </submittedName>
</protein>